<dbReference type="GO" id="GO:0005634">
    <property type="term" value="C:nucleus"/>
    <property type="evidence" value="ECO:0007669"/>
    <property type="project" value="UniProtKB-SubCell"/>
</dbReference>
<feature type="modified residue" description="Phosphohistidine" evidence="6">
    <location>
        <position position="79"/>
    </location>
</feature>
<keyword evidence="4 7" id="KW-0902">Two-component regulatory system</keyword>
<comment type="function">
    <text evidence="7">Functions as a two-component phosphorelay mediators between cytokinin sensor histidine kinases and response regulators (B-type ARRs). Plays an important role in propagating cytokinin signal transduction.</text>
</comment>
<reference evidence="10" key="2">
    <citation type="submission" date="2025-08" db="UniProtKB">
        <authorList>
            <consortium name="RefSeq"/>
        </authorList>
    </citation>
    <scope>IDENTIFICATION</scope>
    <source>
        <tissue evidence="10">Leaf</tissue>
    </source>
</reference>
<dbReference type="Proteomes" id="UP000515151">
    <property type="component" value="Chromosome 6"/>
</dbReference>
<dbReference type="AlphaFoldDB" id="A0A6P8E7X3"/>
<keyword evidence="2 7" id="KW-0932">Cytokinin signaling pathway</keyword>
<evidence type="ECO:0000313" key="9">
    <source>
        <dbReference type="Proteomes" id="UP000515151"/>
    </source>
</evidence>
<gene>
    <name evidence="10" type="primary">LOC116211143</name>
</gene>
<evidence type="ECO:0000259" key="8">
    <source>
        <dbReference type="PROSITE" id="PS50894"/>
    </source>
</evidence>
<dbReference type="RefSeq" id="XP_031401238.1">
    <property type="nucleotide sequence ID" value="XM_031545378.1"/>
</dbReference>
<comment type="subcellular location">
    <subcellularLocation>
        <location evidence="7">Cytoplasm</location>
        <location evidence="7">Cytosol</location>
    </subcellularLocation>
    <subcellularLocation>
        <location evidence="7">Nucleus</location>
    </subcellularLocation>
</comment>
<evidence type="ECO:0000256" key="1">
    <source>
        <dbReference type="ARBA" id="ARBA00022490"/>
    </source>
</evidence>
<dbReference type="Gene3D" id="1.20.120.160">
    <property type="entry name" value="HPT domain"/>
    <property type="match status" value="1"/>
</dbReference>
<dbReference type="SUPFAM" id="SSF47226">
    <property type="entry name" value="Histidine-containing phosphotransfer domain, HPT domain"/>
    <property type="match status" value="1"/>
</dbReference>
<reference evidence="9" key="1">
    <citation type="journal article" date="2020" name="Plant Biotechnol. J.">
        <title>The pomegranate (Punica granatum L.) draft genome dissects genetic divergence between soft- and hard-seeded cultivars.</title>
        <authorList>
            <person name="Luo X."/>
            <person name="Li H."/>
            <person name="Wu Z."/>
            <person name="Yao W."/>
            <person name="Zhao P."/>
            <person name="Cao D."/>
            <person name="Yu H."/>
            <person name="Li K."/>
            <person name="Poudel K."/>
            <person name="Zhao D."/>
            <person name="Zhang F."/>
            <person name="Xia X."/>
            <person name="Chen L."/>
            <person name="Wang Q."/>
            <person name="Jing D."/>
            <person name="Cao S."/>
        </authorList>
    </citation>
    <scope>NUCLEOTIDE SEQUENCE [LARGE SCALE GENOMIC DNA]</scope>
    <source>
        <strain evidence="9">cv. Tunisia</strain>
    </source>
</reference>
<dbReference type="Pfam" id="PF01627">
    <property type="entry name" value="Hpt"/>
    <property type="match status" value="1"/>
</dbReference>
<sequence length="151" mass="17411">MAAQTPRQTMDSFVQYVKGEGILDDKFDNTRNLVRETYPEFALDIFKNYVRDADKLMRELAHHLKQPVVDYPKVDNITHRFKGASMSIGGCRVVTACLELRDACDRKDKERCLEAYQQVVTEYSTLRDKMKTICKMERAVIDDEAGGHSKK</sequence>
<evidence type="ECO:0000256" key="3">
    <source>
        <dbReference type="ARBA" id="ARBA00022990"/>
    </source>
</evidence>
<keyword evidence="5" id="KW-0539">Nucleus</keyword>
<dbReference type="GO" id="GO:0043424">
    <property type="term" value="F:protein histidine kinase binding"/>
    <property type="evidence" value="ECO:0007669"/>
    <property type="project" value="UniProtKB-UniRule"/>
</dbReference>
<dbReference type="GO" id="GO:0005829">
    <property type="term" value="C:cytosol"/>
    <property type="evidence" value="ECO:0007669"/>
    <property type="project" value="UniProtKB-SubCell"/>
</dbReference>
<dbReference type="FunFam" id="1.20.120.160:FF:000001">
    <property type="entry name" value="Histidine-containing phosphotransfer protein 1"/>
    <property type="match status" value="1"/>
</dbReference>
<organism evidence="9 10">
    <name type="scientific">Punica granatum</name>
    <name type="common">Pomegranate</name>
    <dbReference type="NCBI Taxonomy" id="22663"/>
    <lineage>
        <taxon>Eukaryota</taxon>
        <taxon>Viridiplantae</taxon>
        <taxon>Streptophyta</taxon>
        <taxon>Embryophyta</taxon>
        <taxon>Tracheophyta</taxon>
        <taxon>Spermatophyta</taxon>
        <taxon>Magnoliopsida</taxon>
        <taxon>eudicotyledons</taxon>
        <taxon>Gunneridae</taxon>
        <taxon>Pentapetalae</taxon>
        <taxon>rosids</taxon>
        <taxon>malvids</taxon>
        <taxon>Myrtales</taxon>
        <taxon>Lythraceae</taxon>
        <taxon>Punica</taxon>
    </lineage>
</organism>
<dbReference type="InterPro" id="IPR008207">
    <property type="entry name" value="Sig_transdc_His_kin_Hpt_dom"/>
</dbReference>
<proteinExistence type="predicted"/>
<evidence type="ECO:0000256" key="5">
    <source>
        <dbReference type="ARBA" id="ARBA00023242"/>
    </source>
</evidence>
<keyword evidence="6" id="KW-0597">Phosphoprotein</keyword>
<keyword evidence="9" id="KW-1185">Reference proteome</keyword>
<dbReference type="GO" id="GO:0000160">
    <property type="term" value="P:phosphorelay signal transduction system"/>
    <property type="evidence" value="ECO:0007669"/>
    <property type="project" value="UniProtKB-UniRule"/>
</dbReference>
<dbReference type="GO" id="GO:0009736">
    <property type="term" value="P:cytokinin-activated signaling pathway"/>
    <property type="evidence" value="ECO:0007669"/>
    <property type="project" value="UniProtKB-KW"/>
</dbReference>
<name>A0A6P8E7X3_PUNGR</name>
<accession>A0A6P8E7X3</accession>
<evidence type="ECO:0000256" key="4">
    <source>
        <dbReference type="ARBA" id="ARBA00023012"/>
    </source>
</evidence>
<evidence type="ECO:0000256" key="7">
    <source>
        <dbReference type="RuleBase" id="RU369004"/>
    </source>
</evidence>
<comment type="domain">
    <text evidence="7">Histidine-containing phosphotransfer domain (HPt) contains an active histidine that mediates the phosphotransfer.</text>
</comment>
<protein>
    <recommendedName>
        <fullName evidence="7">Histidine-containing phosphotransfer protein</fullName>
    </recommendedName>
</protein>
<dbReference type="GO" id="GO:0009927">
    <property type="term" value="F:histidine phosphotransfer kinase activity"/>
    <property type="evidence" value="ECO:0007669"/>
    <property type="project" value="UniProtKB-UniRule"/>
</dbReference>
<keyword evidence="1" id="KW-0963">Cytoplasm</keyword>
<keyword evidence="3" id="KW-0007">Acetylation</keyword>
<dbReference type="GeneID" id="116211143"/>
<evidence type="ECO:0000313" key="10">
    <source>
        <dbReference type="RefSeq" id="XP_031401238.1"/>
    </source>
</evidence>
<dbReference type="InterPro" id="IPR045871">
    <property type="entry name" value="AHP1-5/YPD1"/>
</dbReference>
<dbReference type="PANTHER" id="PTHR28242">
    <property type="entry name" value="PHOSPHORELAY INTERMEDIATE PROTEIN YPD1"/>
    <property type="match status" value="1"/>
</dbReference>
<evidence type="ECO:0000256" key="6">
    <source>
        <dbReference type="PROSITE-ProRule" id="PRU00110"/>
    </source>
</evidence>
<evidence type="ECO:0000256" key="2">
    <source>
        <dbReference type="ARBA" id="ARBA00022864"/>
    </source>
</evidence>
<feature type="domain" description="HPt" evidence="8">
    <location>
        <begin position="38"/>
        <end position="140"/>
    </location>
</feature>
<dbReference type="PANTHER" id="PTHR28242:SF30">
    <property type="entry name" value="HISTIDINE-CONTAINING PHOSPHOTRANSFER PROTEIN 2"/>
    <property type="match status" value="1"/>
</dbReference>
<dbReference type="OrthoDB" id="591185at2759"/>
<dbReference type="InterPro" id="IPR036641">
    <property type="entry name" value="HPT_dom_sf"/>
</dbReference>
<dbReference type="PROSITE" id="PS50894">
    <property type="entry name" value="HPT"/>
    <property type="match status" value="1"/>
</dbReference>